<dbReference type="Pfam" id="PF04954">
    <property type="entry name" value="SIP"/>
    <property type="match status" value="1"/>
</dbReference>
<dbReference type="InterPro" id="IPR039261">
    <property type="entry name" value="FNR_nucleotide-bd"/>
</dbReference>
<dbReference type="InterPro" id="IPR039374">
    <property type="entry name" value="SIP_fam"/>
</dbReference>
<dbReference type="Gene3D" id="2.40.30.10">
    <property type="entry name" value="Translation factors"/>
    <property type="match status" value="1"/>
</dbReference>
<dbReference type="InterPro" id="IPR013113">
    <property type="entry name" value="SIP_FAD-bd"/>
</dbReference>
<name>A0A318SUM9_9RHOB</name>
<organism evidence="3 4">
    <name type="scientific">Pseudoroseicyclus aestuarii</name>
    <dbReference type="NCBI Taxonomy" id="1795041"/>
    <lineage>
        <taxon>Bacteria</taxon>
        <taxon>Pseudomonadati</taxon>
        <taxon>Pseudomonadota</taxon>
        <taxon>Alphaproteobacteria</taxon>
        <taxon>Rhodobacterales</taxon>
        <taxon>Paracoccaceae</taxon>
        <taxon>Pseudoroseicyclus</taxon>
    </lineage>
</organism>
<dbReference type="Pfam" id="PF08021">
    <property type="entry name" value="FAD_binding_9"/>
    <property type="match status" value="1"/>
</dbReference>
<feature type="domain" description="FAD-binding FR-type" evidence="2">
    <location>
        <begin position="15"/>
        <end position="119"/>
    </location>
</feature>
<accession>A0A318SUM9</accession>
<dbReference type="AlphaFoldDB" id="A0A318SUM9"/>
<comment type="similarity">
    <text evidence="1">Belongs to the SIP oxidoreductase family.</text>
</comment>
<dbReference type="Gene3D" id="3.40.50.80">
    <property type="entry name" value="Nucleotide-binding domain of ferredoxin-NADP reductase (FNR) module"/>
    <property type="match status" value="1"/>
</dbReference>
<dbReference type="InterPro" id="IPR007037">
    <property type="entry name" value="SIP_rossman_dom"/>
</dbReference>
<keyword evidence="4" id="KW-1185">Reference proteome</keyword>
<dbReference type="Proteomes" id="UP000248311">
    <property type="component" value="Unassembled WGS sequence"/>
</dbReference>
<evidence type="ECO:0000313" key="4">
    <source>
        <dbReference type="Proteomes" id="UP000248311"/>
    </source>
</evidence>
<dbReference type="CDD" id="cd06193">
    <property type="entry name" value="siderophore_interacting"/>
    <property type="match status" value="1"/>
</dbReference>
<evidence type="ECO:0000256" key="1">
    <source>
        <dbReference type="ARBA" id="ARBA00035644"/>
    </source>
</evidence>
<dbReference type="InterPro" id="IPR017927">
    <property type="entry name" value="FAD-bd_FR_type"/>
</dbReference>
<dbReference type="EMBL" id="QJTE01000002">
    <property type="protein sequence ID" value="PYE85085.1"/>
    <property type="molecule type" value="Genomic_DNA"/>
</dbReference>
<protein>
    <submittedName>
        <fullName evidence="3">NADPH-dependent ferric siderophore reductase</fullName>
    </submittedName>
</protein>
<dbReference type="PANTHER" id="PTHR30157">
    <property type="entry name" value="FERRIC REDUCTASE, NADPH-DEPENDENT"/>
    <property type="match status" value="1"/>
</dbReference>
<proteinExistence type="inferred from homology"/>
<sequence length="251" mass="26907">MTQTPPTIRRERHELKRRHLTVTQVQRLSPAMIRVTLQGAEMADFPSPAFDDHCKLVLPQAAGEPVLREYTPRRVDRAAGRLVLDFVDHDGGPAADWARMAGPGDALTVAGPRGSQVIEGEVGSWLLIGDETALPAIGRFIEEAAAGTKVTALVAVTGPEDEQLFDTKADLDLRWLHRPLEAAADPAPLLAATGTLAPEEGRFAWIAAEAGVARALREALLEAGQPLQWMKAAGYWTQGKADTSDKAIGAG</sequence>
<gene>
    <name evidence="3" type="ORF">DFP88_102891</name>
</gene>
<dbReference type="PANTHER" id="PTHR30157:SF0">
    <property type="entry name" value="NADPH-DEPENDENT FERRIC-CHELATE REDUCTASE"/>
    <property type="match status" value="1"/>
</dbReference>
<evidence type="ECO:0000313" key="3">
    <source>
        <dbReference type="EMBL" id="PYE85085.1"/>
    </source>
</evidence>
<comment type="caution">
    <text evidence="3">The sequence shown here is derived from an EMBL/GenBank/DDBJ whole genome shotgun (WGS) entry which is preliminary data.</text>
</comment>
<evidence type="ECO:0000259" key="2">
    <source>
        <dbReference type="PROSITE" id="PS51384"/>
    </source>
</evidence>
<dbReference type="InterPro" id="IPR017938">
    <property type="entry name" value="Riboflavin_synthase-like_b-brl"/>
</dbReference>
<dbReference type="PROSITE" id="PS51384">
    <property type="entry name" value="FAD_FR"/>
    <property type="match status" value="1"/>
</dbReference>
<dbReference type="GO" id="GO:0016491">
    <property type="term" value="F:oxidoreductase activity"/>
    <property type="evidence" value="ECO:0007669"/>
    <property type="project" value="InterPro"/>
</dbReference>
<dbReference type="SUPFAM" id="SSF63380">
    <property type="entry name" value="Riboflavin synthase domain-like"/>
    <property type="match status" value="1"/>
</dbReference>
<dbReference type="RefSeq" id="WP_110814105.1">
    <property type="nucleotide sequence ID" value="NZ_QJTE01000002.1"/>
</dbReference>
<reference evidence="3 4" key="1">
    <citation type="submission" date="2018-06" db="EMBL/GenBank/DDBJ databases">
        <title>Genomic Encyclopedia of Type Strains, Phase III (KMG-III): the genomes of soil and plant-associated and newly described type strains.</title>
        <authorList>
            <person name="Whitman W."/>
        </authorList>
    </citation>
    <scope>NUCLEOTIDE SEQUENCE [LARGE SCALE GENOMIC DNA]</scope>
    <source>
        <strain evidence="3 4">CECT 9025</strain>
    </source>
</reference>
<dbReference type="OrthoDB" id="9814826at2"/>